<comment type="caution">
    <text evidence="1">The sequence shown here is derived from an EMBL/GenBank/DDBJ whole genome shotgun (WGS) entry which is preliminary data.</text>
</comment>
<organism evidence="1 2">
    <name type="scientific">Onishia taeanensis</name>
    <dbReference type="NCBI Taxonomy" id="284577"/>
    <lineage>
        <taxon>Bacteria</taxon>
        <taxon>Pseudomonadati</taxon>
        <taxon>Pseudomonadota</taxon>
        <taxon>Gammaproteobacteria</taxon>
        <taxon>Oceanospirillales</taxon>
        <taxon>Halomonadaceae</taxon>
        <taxon>Onishia</taxon>
    </lineage>
</organism>
<dbReference type="Proteomes" id="UP000249700">
    <property type="component" value="Unassembled WGS sequence"/>
</dbReference>
<dbReference type="AlphaFoldDB" id="A0A328XZH4"/>
<name>A0A328XZH4_9GAMM</name>
<dbReference type="RefSeq" id="WP_258395894.1">
    <property type="nucleotide sequence ID" value="NZ_QLSX01000001.1"/>
</dbReference>
<protein>
    <submittedName>
        <fullName evidence="1">Uncharacterized protein</fullName>
    </submittedName>
</protein>
<evidence type="ECO:0000313" key="1">
    <source>
        <dbReference type="EMBL" id="RAR64593.1"/>
    </source>
</evidence>
<dbReference type="EMBL" id="QLSX01000001">
    <property type="protein sequence ID" value="RAR64593.1"/>
    <property type="molecule type" value="Genomic_DNA"/>
</dbReference>
<evidence type="ECO:0000313" key="2">
    <source>
        <dbReference type="Proteomes" id="UP000249700"/>
    </source>
</evidence>
<accession>A0A328XZH4</accession>
<proteinExistence type="predicted"/>
<reference evidence="1 2" key="1">
    <citation type="submission" date="2018-06" db="EMBL/GenBank/DDBJ databases">
        <title>Comparative analysis of microorganisms from saline springs in Andes Mountain Range, Colombia.</title>
        <authorList>
            <person name="Rubin E."/>
        </authorList>
    </citation>
    <scope>NUCLEOTIDE SEQUENCE [LARGE SCALE GENOMIC DNA]</scope>
    <source>
        <strain evidence="1 2">USBA-857</strain>
    </source>
</reference>
<gene>
    <name evidence="1" type="ORF">BCL93_101415</name>
</gene>
<sequence length="76" mass="8915">MPDAKQEAVSAPMRESDYQRVIDELEKLIQGTKQLIERFDSTGMDEEMQEDYDKLLTIYDQAIKDQAHYTQAMLKE</sequence>